<proteinExistence type="inferred from homology"/>
<dbReference type="PANTHER" id="PTHR43806:SF11">
    <property type="entry name" value="CEREVISIN-RELATED"/>
    <property type="match status" value="1"/>
</dbReference>
<dbReference type="InterPro" id="IPR000209">
    <property type="entry name" value="Peptidase_S8/S53_dom"/>
</dbReference>
<dbReference type="AlphaFoldDB" id="A0AAP3XSD1"/>
<feature type="active site" description="Charge relay system" evidence="6">
    <location>
        <position position="72"/>
    </location>
</feature>
<dbReference type="PROSITE" id="PS00138">
    <property type="entry name" value="SUBTILASE_SER"/>
    <property type="match status" value="1"/>
</dbReference>
<dbReference type="InterPro" id="IPR036852">
    <property type="entry name" value="Peptidase_S8/S53_dom_sf"/>
</dbReference>
<protein>
    <submittedName>
        <fullName evidence="9">S8 family serine peptidase</fullName>
    </submittedName>
</protein>
<feature type="chain" id="PRO_5042942417" evidence="7">
    <location>
        <begin position="27"/>
        <end position="633"/>
    </location>
</feature>
<dbReference type="PANTHER" id="PTHR43806">
    <property type="entry name" value="PEPTIDASE S8"/>
    <property type="match status" value="1"/>
</dbReference>
<comment type="caution">
    <text evidence="9">The sequence shown here is derived from an EMBL/GenBank/DDBJ whole genome shotgun (WGS) entry which is preliminary data.</text>
</comment>
<evidence type="ECO:0000256" key="7">
    <source>
        <dbReference type="SAM" id="SignalP"/>
    </source>
</evidence>
<dbReference type="SUPFAM" id="SSF52743">
    <property type="entry name" value="Subtilisin-like"/>
    <property type="match status" value="1"/>
</dbReference>
<evidence type="ECO:0000256" key="2">
    <source>
        <dbReference type="ARBA" id="ARBA00022670"/>
    </source>
</evidence>
<dbReference type="InterPro" id="IPR050131">
    <property type="entry name" value="Peptidase_S8_subtilisin-like"/>
</dbReference>
<sequence length="633" mass="63768">MSNRMIAPALAAMLLAAVLPPPGARAAMIGTARTVAVIDTGADANHPALWGRLAEGSANVAGPAGIGDVAGHGTAVASIVARDDPDSRILVLRADTPDSCPARCSFREAELIRAIDHAIGQQADVINLSIQSSGRLSKRLKKALVRAVASGSVLVVAAGNGGAAQPAFPARWVAHKKLRQNAIVAGASTDHHALAGFSNRAGKTRDNYLLAPGVGIEAARPGGGTWLVSGTSFAAPQISAAVSRLLGEVPELTSREAVALLFATARDIGRAGPDRRTGHGELDIEAALAAAREGGWRVSVAAAPARLLLGPAFGDALATGTGGLEVSRAADETGLDGLIGVAPELALVPGPGGSLLFLGSGDERAGSPGAAPVPQVALLMPAGTATRLALAATGAPALLDEDPPGRAGQTLLTGEAGLFEDRGAARLGLARELGGGLEARLGLAGEGGTLAGGTADLVAAGRAGRFLLGIGLVDEDESFLGSRDDGGLGLDAGARSRFVRAAATLPLDGRTRLLARGVVARSEPRGGGGPMGAVVTSSFALAVERDGLLAPDDRFHAALAQPMRVESGVLELAGGRRAGLEPSGRELDLELAWSRPLAQDVRLAVNAIARTEPGHRAGVGPDLGGLVRLDLRF</sequence>
<accession>A0AAP3XSD1</accession>
<dbReference type="GO" id="GO:0004252">
    <property type="term" value="F:serine-type endopeptidase activity"/>
    <property type="evidence" value="ECO:0007669"/>
    <property type="project" value="UniProtKB-UniRule"/>
</dbReference>
<feature type="signal peptide" evidence="7">
    <location>
        <begin position="1"/>
        <end position="26"/>
    </location>
</feature>
<feature type="active site" description="Charge relay system" evidence="6">
    <location>
        <position position="232"/>
    </location>
</feature>
<keyword evidence="10" id="KW-1185">Reference proteome</keyword>
<dbReference type="GO" id="GO:0006508">
    <property type="term" value="P:proteolysis"/>
    <property type="evidence" value="ECO:0007669"/>
    <property type="project" value="UniProtKB-KW"/>
</dbReference>
<feature type="active site" description="Charge relay system" evidence="6">
    <location>
        <position position="39"/>
    </location>
</feature>
<comment type="similarity">
    <text evidence="1 6">Belongs to the peptidase S8 family.</text>
</comment>
<dbReference type="Gene3D" id="3.40.50.200">
    <property type="entry name" value="Peptidase S8/S53 domain"/>
    <property type="match status" value="1"/>
</dbReference>
<dbReference type="InterPro" id="IPR034061">
    <property type="entry name" value="Peptidases_S8_Autotransporter"/>
</dbReference>
<organism evidence="9 10">
    <name type="scientific">Marinimicrococcus flavescens</name>
    <dbReference type="NCBI Taxonomy" id="3031815"/>
    <lineage>
        <taxon>Bacteria</taxon>
        <taxon>Pseudomonadati</taxon>
        <taxon>Pseudomonadota</taxon>
        <taxon>Alphaproteobacteria</taxon>
        <taxon>Geminicoccales</taxon>
        <taxon>Geminicoccaceae</taxon>
        <taxon>Marinimicrococcus</taxon>
    </lineage>
</organism>
<keyword evidence="4 6" id="KW-0378">Hydrolase</keyword>
<keyword evidence="3 7" id="KW-0732">Signal</keyword>
<keyword evidence="2 6" id="KW-0645">Protease</keyword>
<dbReference type="PROSITE" id="PS51892">
    <property type="entry name" value="SUBTILASE"/>
    <property type="match status" value="1"/>
</dbReference>
<dbReference type="Pfam" id="PF00082">
    <property type="entry name" value="Peptidase_S8"/>
    <property type="match status" value="1"/>
</dbReference>
<evidence type="ECO:0000256" key="1">
    <source>
        <dbReference type="ARBA" id="ARBA00011073"/>
    </source>
</evidence>
<dbReference type="EMBL" id="JARGEQ010000126">
    <property type="protein sequence ID" value="MDF1587121.1"/>
    <property type="molecule type" value="Genomic_DNA"/>
</dbReference>
<keyword evidence="5 6" id="KW-0720">Serine protease</keyword>
<dbReference type="Proteomes" id="UP001301140">
    <property type="component" value="Unassembled WGS sequence"/>
</dbReference>
<evidence type="ECO:0000256" key="5">
    <source>
        <dbReference type="ARBA" id="ARBA00022825"/>
    </source>
</evidence>
<dbReference type="RefSeq" id="WP_327789543.1">
    <property type="nucleotide sequence ID" value="NZ_JARGEQ010000126.1"/>
</dbReference>
<dbReference type="CDD" id="cd04848">
    <property type="entry name" value="Peptidases_S8_Autotransporter_serine_protease_like"/>
    <property type="match status" value="1"/>
</dbReference>
<gene>
    <name evidence="9" type="ORF">PZ740_12110</name>
</gene>
<dbReference type="InterPro" id="IPR023828">
    <property type="entry name" value="Peptidase_S8_Ser-AS"/>
</dbReference>
<evidence type="ECO:0000313" key="10">
    <source>
        <dbReference type="Proteomes" id="UP001301140"/>
    </source>
</evidence>
<dbReference type="InterPro" id="IPR015500">
    <property type="entry name" value="Peptidase_S8_subtilisin-rel"/>
</dbReference>
<evidence type="ECO:0000256" key="4">
    <source>
        <dbReference type="ARBA" id="ARBA00022801"/>
    </source>
</evidence>
<evidence type="ECO:0000259" key="8">
    <source>
        <dbReference type="Pfam" id="PF00082"/>
    </source>
</evidence>
<feature type="domain" description="Peptidase S8/S53" evidence="8">
    <location>
        <begin position="32"/>
        <end position="280"/>
    </location>
</feature>
<evidence type="ECO:0000256" key="3">
    <source>
        <dbReference type="ARBA" id="ARBA00022729"/>
    </source>
</evidence>
<evidence type="ECO:0000256" key="6">
    <source>
        <dbReference type="PROSITE-ProRule" id="PRU01240"/>
    </source>
</evidence>
<reference evidence="9 10" key="1">
    <citation type="submission" date="2023-03" db="EMBL/GenBank/DDBJ databases">
        <title>YIM 152171 draft genome.</title>
        <authorList>
            <person name="Yang Z."/>
        </authorList>
    </citation>
    <scope>NUCLEOTIDE SEQUENCE [LARGE SCALE GENOMIC DNA]</scope>
    <source>
        <strain evidence="9 10">YIM 152171</strain>
    </source>
</reference>
<evidence type="ECO:0000313" key="9">
    <source>
        <dbReference type="EMBL" id="MDF1587121.1"/>
    </source>
</evidence>
<name>A0AAP3XSD1_9PROT</name>
<dbReference type="PRINTS" id="PR00723">
    <property type="entry name" value="SUBTILISIN"/>
</dbReference>